<dbReference type="KEGG" id="laj:A0128_08065"/>
<dbReference type="InterPro" id="IPR011050">
    <property type="entry name" value="Pectin_lyase_fold/virulence"/>
</dbReference>
<dbReference type="SUPFAM" id="SSF51126">
    <property type="entry name" value="Pectin lyase-like"/>
    <property type="match status" value="1"/>
</dbReference>
<accession>A0A1D7UW71</accession>
<dbReference type="Proteomes" id="UP000094197">
    <property type="component" value="Chromosome 1"/>
</dbReference>
<keyword evidence="2" id="KW-1185">Reference proteome</keyword>
<dbReference type="EMBL" id="CP015217">
    <property type="protein sequence ID" value="AOP33801.1"/>
    <property type="molecule type" value="Genomic_DNA"/>
</dbReference>
<protein>
    <recommendedName>
        <fullName evidence="3">Right handed beta helix domain-containing protein</fullName>
    </recommendedName>
</protein>
<evidence type="ECO:0000313" key="1">
    <source>
        <dbReference type="EMBL" id="AOP33801.1"/>
    </source>
</evidence>
<organism evidence="1 2">
    <name type="scientific">Leptospira tipperaryensis</name>
    <dbReference type="NCBI Taxonomy" id="2564040"/>
    <lineage>
        <taxon>Bacteria</taxon>
        <taxon>Pseudomonadati</taxon>
        <taxon>Spirochaetota</taxon>
        <taxon>Spirochaetia</taxon>
        <taxon>Leptospirales</taxon>
        <taxon>Leptospiraceae</taxon>
        <taxon>Leptospira</taxon>
    </lineage>
</organism>
<dbReference type="AlphaFoldDB" id="A0A1D7UW71"/>
<proteinExistence type="predicted"/>
<name>A0A1D7UW71_9LEPT</name>
<evidence type="ECO:0008006" key="3">
    <source>
        <dbReference type="Google" id="ProtNLM"/>
    </source>
</evidence>
<reference evidence="1 2" key="1">
    <citation type="submission" date="2016-04" db="EMBL/GenBank/DDBJ databases">
        <title>Complete genome seqeunce of Leptospira alstonii serovar Room22.</title>
        <authorList>
            <person name="Nally J.E."/>
            <person name="Bayles D.O."/>
            <person name="Hurley D."/>
            <person name="Fanning S."/>
            <person name="McMahon B.J."/>
            <person name="Arent Z."/>
        </authorList>
    </citation>
    <scope>NUCLEOTIDE SEQUENCE [LARGE SCALE GENOMIC DNA]</scope>
    <source>
        <strain evidence="1 2">GWTS #1</strain>
    </source>
</reference>
<sequence>MILIYFYFIRIIYKNKAKAVKIENTLFNLNMRIENERPRKERMQILTRVFLLVSALILFIHCVKRPQKPGVIELFPLERNIEQLNTPVKVLVQVSGLNAGTLTVNNDIGESLTFTQNTTQAFPTLVRIGSSYSVTSIGPSTTPAQTCRIQNPNGPIIRPQTTIFITCGTSFYDVSVRVIGLDPATASASPLILQNMTDQISFTNDTTQTFGSQVGDTAAYSIGFISVPPKHTCVFVPALSGNGNLAGGPVTILIDCISPLQYSPTSKILFPSGKITIQFSFHGIDPGSCGYNTAAAILGKTNVANTTSPRPSITYPSAPNDDTVVIIPSGPDFWGPLGDAFIQLGGCTGGGGLPIQGGNDLVLEFTNQSAINNRMVDIGSGNDISGCGTGGPPSAYCSSIEFGVTECDLVGAPCSVLVAAGTYVPTRRISLSSQTSLLGGFPSGFGGLNSDPVNNPTIIQDPGIGGPAFCDASFCSVIDIATNSLTSASNNLIVSGFSIRANPNNVSSVGVTIQNSRFNAGQVRILNNIIFGNETSPAIAAGTKVGLAIQNSDNVIVSGNWIRAGSGTGFSSGVNIDLSGTPQPIILKQNLIDGVQSAGGFATGFIISGSSAIIVDNKINAHQYLNPSLVPSLTMGFLIDDASGVPGFLSIFNNHIYVGNSPAIAMADATGISLGFAAPGKVYTIANNQIFARSSVTNRVGILYADAYPSAASFIRGNNFFLDVPVLDVFGGGVEYKFCGAVLSQDCILSFPIGPISGLGAGNYTNNYDKNPQFKTATSIAQVWNFNVPTGLPTSLNSPCSSLYGGIDLRIAPLIPAFFFPLFATDFAQNTRTNAASPFAPLGSDSISIGVFESDGNCF</sequence>
<evidence type="ECO:0000313" key="2">
    <source>
        <dbReference type="Proteomes" id="UP000094197"/>
    </source>
</evidence>
<gene>
    <name evidence="1" type="ORF">A0128_08065</name>
</gene>